<organism evidence="1">
    <name type="scientific">marine sediment metagenome</name>
    <dbReference type="NCBI Taxonomy" id="412755"/>
    <lineage>
        <taxon>unclassified sequences</taxon>
        <taxon>metagenomes</taxon>
        <taxon>ecological metagenomes</taxon>
    </lineage>
</organism>
<accession>X0YBE8</accession>
<evidence type="ECO:0000313" key="1">
    <source>
        <dbReference type="EMBL" id="GAG53159.1"/>
    </source>
</evidence>
<dbReference type="EMBL" id="BARS01053724">
    <property type="protein sequence ID" value="GAG53159.1"/>
    <property type="molecule type" value="Genomic_DNA"/>
</dbReference>
<protein>
    <recommendedName>
        <fullName evidence="2">Bacteriophage Mu GpT domain-containing protein</fullName>
    </recommendedName>
</protein>
<gene>
    <name evidence="1" type="ORF">S01H1_79656</name>
</gene>
<feature type="non-terminal residue" evidence="1">
    <location>
        <position position="1"/>
    </location>
</feature>
<comment type="caution">
    <text evidence="1">The sequence shown here is derived from an EMBL/GenBank/DDBJ whole genome shotgun (WGS) entry which is preliminary data.</text>
</comment>
<sequence length="106" mass="12777">CRIRPYLYEEAYEIINASGKVDTDLNNPNVHEGSYTAVDWEYLTDTNDWFMMDSTLRKEQLHWFDREPLEFAFIEDFDTMIGKWRAYMRYGNAHTDWRFIFGSQVA</sequence>
<proteinExistence type="predicted"/>
<name>X0YBE8_9ZZZZ</name>
<reference evidence="1" key="1">
    <citation type="journal article" date="2014" name="Front. Microbiol.">
        <title>High frequency of phylogenetically diverse reductive dehalogenase-homologous genes in deep subseafloor sedimentary metagenomes.</title>
        <authorList>
            <person name="Kawai M."/>
            <person name="Futagami T."/>
            <person name="Toyoda A."/>
            <person name="Takaki Y."/>
            <person name="Nishi S."/>
            <person name="Hori S."/>
            <person name="Arai W."/>
            <person name="Tsubouchi T."/>
            <person name="Morono Y."/>
            <person name="Uchiyama I."/>
            <person name="Ito T."/>
            <person name="Fujiyama A."/>
            <person name="Inagaki F."/>
            <person name="Takami H."/>
        </authorList>
    </citation>
    <scope>NUCLEOTIDE SEQUENCE</scope>
    <source>
        <strain evidence="1">Expedition CK06-06</strain>
    </source>
</reference>
<dbReference type="AlphaFoldDB" id="X0YBE8"/>
<evidence type="ECO:0008006" key="2">
    <source>
        <dbReference type="Google" id="ProtNLM"/>
    </source>
</evidence>